<dbReference type="Proteomes" id="UP000886785">
    <property type="component" value="Unassembled WGS sequence"/>
</dbReference>
<comment type="caution">
    <text evidence="3">The sequence shown here is derived from an EMBL/GenBank/DDBJ whole genome shotgun (WGS) entry which is preliminary data.</text>
</comment>
<evidence type="ECO:0000256" key="2">
    <source>
        <dbReference type="SAM" id="SignalP"/>
    </source>
</evidence>
<protein>
    <submittedName>
        <fullName evidence="3">Uncharacterized protein</fullName>
    </submittedName>
</protein>
<dbReference type="EMBL" id="DVHF01000130">
    <property type="protein sequence ID" value="HIR58077.1"/>
    <property type="molecule type" value="Genomic_DNA"/>
</dbReference>
<evidence type="ECO:0000256" key="1">
    <source>
        <dbReference type="SAM" id="MobiDB-lite"/>
    </source>
</evidence>
<sequence length="177" mass="18403">MKRAAAVLCAAASLFFSACSGTGDTASPAAETSGDAVSLKSAEALQPDSVPNPKESTEETSQISESGEVSPEPQSMPELEIYEVTPDGDVIVTCTGYALDFNNDGFVSCADYEISGYSQDEFVEELLSVYHLADENEAQKLLDGEISIACGVSTGPADVVESSAPEICGYPLAPEAD</sequence>
<dbReference type="PROSITE" id="PS51257">
    <property type="entry name" value="PROKAR_LIPOPROTEIN"/>
    <property type="match status" value="1"/>
</dbReference>
<evidence type="ECO:0000313" key="3">
    <source>
        <dbReference type="EMBL" id="HIR58077.1"/>
    </source>
</evidence>
<feature type="signal peptide" evidence="2">
    <location>
        <begin position="1"/>
        <end position="20"/>
    </location>
</feature>
<reference evidence="3" key="2">
    <citation type="journal article" date="2021" name="PeerJ">
        <title>Extensive microbial diversity within the chicken gut microbiome revealed by metagenomics and culture.</title>
        <authorList>
            <person name="Gilroy R."/>
            <person name="Ravi A."/>
            <person name="Getino M."/>
            <person name="Pursley I."/>
            <person name="Horton D.L."/>
            <person name="Alikhan N.F."/>
            <person name="Baker D."/>
            <person name="Gharbi K."/>
            <person name="Hall N."/>
            <person name="Watson M."/>
            <person name="Adriaenssens E.M."/>
            <person name="Foster-Nyarko E."/>
            <person name="Jarju S."/>
            <person name="Secka A."/>
            <person name="Antonio M."/>
            <person name="Oren A."/>
            <person name="Chaudhuri R.R."/>
            <person name="La Ragione R."/>
            <person name="Hildebrand F."/>
            <person name="Pallen M.J."/>
        </authorList>
    </citation>
    <scope>NUCLEOTIDE SEQUENCE</scope>
    <source>
        <strain evidence="3">ChiSjej1B19-7085</strain>
    </source>
</reference>
<organism evidence="3 4">
    <name type="scientific">Candidatus Gallacutalibacter pullicola</name>
    <dbReference type="NCBI Taxonomy" id="2840830"/>
    <lineage>
        <taxon>Bacteria</taxon>
        <taxon>Bacillati</taxon>
        <taxon>Bacillota</taxon>
        <taxon>Clostridia</taxon>
        <taxon>Eubacteriales</taxon>
        <taxon>Candidatus Gallacutalibacter</taxon>
    </lineage>
</organism>
<dbReference type="AlphaFoldDB" id="A0A9D1DSA3"/>
<feature type="compositionally biased region" description="Low complexity" evidence="1">
    <location>
        <begin position="59"/>
        <end position="68"/>
    </location>
</feature>
<reference evidence="3" key="1">
    <citation type="submission" date="2020-10" db="EMBL/GenBank/DDBJ databases">
        <authorList>
            <person name="Gilroy R."/>
        </authorList>
    </citation>
    <scope>NUCLEOTIDE SEQUENCE</scope>
    <source>
        <strain evidence="3">ChiSjej1B19-7085</strain>
    </source>
</reference>
<accession>A0A9D1DSA3</accession>
<feature type="region of interest" description="Disordered" evidence="1">
    <location>
        <begin position="43"/>
        <end position="77"/>
    </location>
</feature>
<name>A0A9D1DSA3_9FIRM</name>
<proteinExistence type="predicted"/>
<gene>
    <name evidence="3" type="ORF">IAA54_10445</name>
</gene>
<feature type="chain" id="PRO_5038658327" evidence="2">
    <location>
        <begin position="21"/>
        <end position="177"/>
    </location>
</feature>
<keyword evidence="2" id="KW-0732">Signal</keyword>
<evidence type="ECO:0000313" key="4">
    <source>
        <dbReference type="Proteomes" id="UP000886785"/>
    </source>
</evidence>